<evidence type="ECO:0000256" key="4">
    <source>
        <dbReference type="SAM" id="MobiDB-lite"/>
    </source>
</evidence>
<comment type="caution">
    <text evidence="7">The sequence shown here is derived from an EMBL/GenBank/DDBJ whole genome shotgun (WGS) entry which is preliminary data.</text>
</comment>
<dbReference type="FunCoup" id="Q55EQ1">
    <property type="interactions" value="92"/>
</dbReference>
<dbReference type="EMBL" id="AAFI02000004">
    <property type="protein sequence ID" value="EAL72984.1"/>
    <property type="molecule type" value="Genomic_DNA"/>
</dbReference>
<dbReference type="Pfam" id="PF01437">
    <property type="entry name" value="PSI"/>
    <property type="match status" value="1"/>
</dbReference>
<name>Q55EQ1_DICDI</name>
<dbReference type="AlphaFoldDB" id="Q55EQ1"/>
<dbReference type="VEuPathDB" id="AmoebaDB:DDB_G0268790"/>
<proteinExistence type="predicted"/>
<evidence type="ECO:0000313" key="8">
    <source>
        <dbReference type="Proteomes" id="UP000002195"/>
    </source>
</evidence>
<dbReference type="InterPro" id="IPR052304">
    <property type="entry name" value="PTTG1IP"/>
</dbReference>
<dbReference type="PANTHER" id="PTHR15191">
    <property type="entry name" value="PROTEIN CBG20567"/>
    <property type="match status" value="1"/>
</dbReference>
<evidence type="ECO:0000256" key="2">
    <source>
        <dbReference type="ARBA" id="ARBA00023136"/>
    </source>
</evidence>
<dbReference type="InterPro" id="IPR002165">
    <property type="entry name" value="Plexin_repeat"/>
</dbReference>
<dbReference type="PANTHER" id="PTHR15191:SF3">
    <property type="entry name" value="PITUITARY TUMOR-TRANSFORMING GENE PROTEIN-BINDING FACTOR"/>
    <property type="match status" value="1"/>
</dbReference>
<evidence type="ECO:0000256" key="5">
    <source>
        <dbReference type="SAM" id="Phobius"/>
    </source>
</evidence>
<keyword evidence="3" id="KW-0325">Glycoprotein</keyword>
<dbReference type="InParanoid" id="Q55EQ1"/>
<protein>
    <submittedName>
        <fullName evidence="7">Uncharacterized protein</fullName>
    </submittedName>
</protein>
<reference evidence="7 8" key="1">
    <citation type="journal article" date="2005" name="Nature">
        <title>The genome of the social amoeba Dictyostelium discoideum.</title>
        <authorList>
            <consortium name="The Dictyostelium discoideum Sequencing Consortium"/>
            <person name="Eichinger L."/>
            <person name="Pachebat J.A."/>
            <person name="Glockner G."/>
            <person name="Rajandream M.A."/>
            <person name="Sucgang R."/>
            <person name="Berriman M."/>
            <person name="Song J."/>
            <person name="Olsen R."/>
            <person name="Szafranski K."/>
            <person name="Xu Q."/>
            <person name="Tunggal B."/>
            <person name="Kummerfeld S."/>
            <person name="Madera M."/>
            <person name="Konfortov B.A."/>
            <person name="Rivero F."/>
            <person name="Bankier A.T."/>
            <person name="Lehmann R."/>
            <person name="Hamlin N."/>
            <person name="Davies R."/>
            <person name="Gaudet P."/>
            <person name="Fey P."/>
            <person name="Pilcher K."/>
            <person name="Chen G."/>
            <person name="Saunders D."/>
            <person name="Sodergren E."/>
            <person name="Davis P."/>
            <person name="Kerhornou A."/>
            <person name="Nie X."/>
            <person name="Hall N."/>
            <person name="Anjard C."/>
            <person name="Hemphill L."/>
            <person name="Bason N."/>
            <person name="Farbrother P."/>
            <person name="Desany B."/>
            <person name="Just E."/>
            <person name="Morio T."/>
            <person name="Rost R."/>
            <person name="Churcher C."/>
            <person name="Cooper J."/>
            <person name="Haydock S."/>
            <person name="van Driessche N."/>
            <person name="Cronin A."/>
            <person name="Goodhead I."/>
            <person name="Muzny D."/>
            <person name="Mourier T."/>
            <person name="Pain A."/>
            <person name="Lu M."/>
            <person name="Harper D."/>
            <person name="Lindsay R."/>
            <person name="Hauser H."/>
            <person name="James K."/>
            <person name="Quiles M."/>
            <person name="Madan Babu M."/>
            <person name="Saito T."/>
            <person name="Buchrieser C."/>
            <person name="Wardroper A."/>
            <person name="Felder M."/>
            <person name="Thangavelu M."/>
            <person name="Johnson D."/>
            <person name="Knights A."/>
            <person name="Loulseged H."/>
            <person name="Mungall K."/>
            <person name="Oliver K."/>
            <person name="Price C."/>
            <person name="Quail M.A."/>
            <person name="Urushihara H."/>
            <person name="Hernandez J."/>
            <person name="Rabbinowitsch E."/>
            <person name="Steffen D."/>
            <person name="Sanders M."/>
            <person name="Ma J."/>
            <person name="Kohara Y."/>
            <person name="Sharp S."/>
            <person name="Simmonds M."/>
            <person name="Spiegler S."/>
            <person name="Tivey A."/>
            <person name="Sugano S."/>
            <person name="White B."/>
            <person name="Walker D."/>
            <person name="Woodward J."/>
            <person name="Winckler T."/>
            <person name="Tanaka Y."/>
            <person name="Shaulsky G."/>
            <person name="Schleicher M."/>
            <person name="Weinstock G."/>
            <person name="Rosenthal A."/>
            <person name="Cox E.C."/>
            <person name="Chisholm R.L."/>
            <person name="Gibbs R."/>
            <person name="Loomis W.F."/>
            <person name="Platzer M."/>
            <person name="Kay R.R."/>
            <person name="Williams J."/>
            <person name="Dear P.H."/>
            <person name="Noegel A.A."/>
            <person name="Barrell B."/>
            <person name="Kuspa A."/>
        </authorList>
    </citation>
    <scope>NUCLEOTIDE SEQUENCE [LARGE SCALE GENOMIC DNA]</scope>
    <source>
        <strain evidence="7 8">AX4</strain>
    </source>
</reference>
<keyword evidence="6" id="KW-0732">Signal</keyword>
<evidence type="ECO:0000256" key="6">
    <source>
        <dbReference type="SAM" id="SignalP"/>
    </source>
</evidence>
<dbReference type="dictyBase" id="DDB_G0268790"/>
<dbReference type="GO" id="GO:0016020">
    <property type="term" value="C:membrane"/>
    <property type="evidence" value="ECO:0007669"/>
    <property type="project" value="UniProtKB-SubCell"/>
</dbReference>
<feature type="signal peptide" evidence="6">
    <location>
        <begin position="1"/>
        <end position="21"/>
    </location>
</feature>
<dbReference type="HOGENOM" id="CLU_1457003_0_0_1"/>
<dbReference type="GO" id="GO:0005737">
    <property type="term" value="C:cytoplasm"/>
    <property type="evidence" value="ECO:0000318"/>
    <property type="project" value="GO_Central"/>
</dbReference>
<gene>
    <name evidence="7" type="ORF">DDB_G0268790</name>
</gene>
<dbReference type="PaxDb" id="44689-DDB0190041"/>
<feature type="transmembrane region" description="Helical" evidence="5">
    <location>
        <begin position="105"/>
        <end position="130"/>
    </location>
</feature>
<feature type="chain" id="PRO_5004249874" evidence="6">
    <location>
        <begin position="22"/>
        <end position="186"/>
    </location>
</feature>
<accession>Q55EQ1</accession>
<keyword evidence="8" id="KW-1185">Reference proteome</keyword>
<evidence type="ECO:0000256" key="1">
    <source>
        <dbReference type="ARBA" id="ARBA00004370"/>
    </source>
</evidence>
<dbReference type="GO" id="GO:0005634">
    <property type="term" value="C:nucleus"/>
    <property type="evidence" value="ECO:0000318"/>
    <property type="project" value="GO_Central"/>
</dbReference>
<keyword evidence="2 5" id="KW-0472">Membrane</keyword>
<dbReference type="KEGG" id="ddi:DDB_G0268790"/>
<comment type="subcellular location">
    <subcellularLocation>
        <location evidence="1">Membrane</location>
    </subcellularLocation>
</comment>
<dbReference type="GO" id="GO:0006606">
    <property type="term" value="P:protein import into nucleus"/>
    <property type="evidence" value="ECO:0000318"/>
    <property type="project" value="GO_Central"/>
</dbReference>
<evidence type="ECO:0000313" key="7">
    <source>
        <dbReference type="EMBL" id="EAL72984.1"/>
    </source>
</evidence>
<feature type="region of interest" description="Disordered" evidence="4">
    <location>
        <begin position="161"/>
        <end position="186"/>
    </location>
</feature>
<dbReference type="SMR" id="Q55EQ1"/>
<dbReference type="OMA" id="VCQLSQA"/>
<dbReference type="eggNOG" id="ENOG502RHQN">
    <property type="taxonomic scope" value="Eukaryota"/>
</dbReference>
<dbReference type="GeneID" id="8616661"/>
<dbReference type="Proteomes" id="UP000002195">
    <property type="component" value="Unassembled WGS sequence"/>
</dbReference>
<keyword evidence="5" id="KW-0812">Transmembrane</keyword>
<organism evidence="7 8">
    <name type="scientific">Dictyostelium discoideum</name>
    <name type="common">Social amoeba</name>
    <dbReference type="NCBI Taxonomy" id="44689"/>
    <lineage>
        <taxon>Eukaryota</taxon>
        <taxon>Amoebozoa</taxon>
        <taxon>Evosea</taxon>
        <taxon>Eumycetozoa</taxon>
        <taxon>Dictyostelia</taxon>
        <taxon>Dictyosteliales</taxon>
        <taxon>Dictyosteliaceae</taxon>
        <taxon>Dictyostelium</taxon>
    </lineage>
</organism>
<dbReference type="RefSeq" id="XP_646969.1">
    <property type="nucleotide sequence ID" value="XM_641877.1"/>
</dbReference>
<keyword evidence="5" id="KW-1133">Transmembrane helix</keyword>
<sequence>MNKFIIGFFLCLTVFLTFVNSSEIDHQYSLTSSINGSSSGVSNSTDNTGCGEYTSCGDCREDKGCVWCGSEGICTEGTFYGTKPLNINGACKDFMWMQCKIQGRWAILIAAGGAFLIIVFFFICLCCCCCRRKKDKHYHNIQDDETERLVSRTPITDRRRDEMRAKWGIGAKNNNNSSSYQSDSWR</sequence>
<evidence type="ECO:0000256" key="3">
    <source>
        <dbReference type="ARBA" id="ARBA00023180"/>
    </source>
</evidence>